<organism evidence="8 9">
    <name type="scientific">Coprinopsis marcescibilis</name>
    <name type="common">Agaric fungus</name>
    <name type="synonym">Psathyrella marcescibilis</name>
    <dbReference type="NCBI Taxonomy" id="230819"/>
    <lineage>
        <taxon>Eukaryota</taxon>
        <taxon>Fungi</taxon>
        <taxon>Dikarya</taxon>
        <taxon>Basidiomycota</taxon>
        <taxon>Agaricomycotina</taxon>
        <taxon>Agaricomycetes</taxon>
        <taxon>Agaricomycetidae</taxon>
        <taxon>Agaricales</taxon>
        <taxon>Agaricineae</taxon>
        <taxon>Psathyrellaceae</taxon>
        <taxon>Coprinopsis</taxon>
    </lineage>
</organism>
<feature type="transmembrane region" description="Helical" evidence="6">
    <location>
        <begin position="21"/>
        <end position="48"/>
    </location>
</feature>
<evidence type="ECO:0000256" key="5">
    <source>
        <dbReference type="ARBA" id="ARBA00023136"/>
    </source>
</evidence>
<feature type="transmembrane region" description="Helical" evidence="6">
    <location>
        <begin position="60"/>
        <end position="82"/>
    </location>
</feature>
<dbReference type="STRING" id="230819.A0A5C3L1Y7"/>
<dbReference type="PROSITE" id="PS50850">
    <property type="entry name" value="MFS"/>
    <property type="match status" value="1"/>
</dbReference>
<feature type="transmembrane region" description="Helical" evidence="6">
    <location>
        <begin position="344"/>
        <end position="362"/>
    </location>
</feature>
<dbReference type="AlphaFoldDB" id="A0A5C3L1Y7"/>
<feature type="transmembrane region" description="Helical" evidence="6">
    <location>
        <begin position="316"/>
        <end position="337"/>
    </location>
</feature>
<protein>
    <submittedName>
        <fullName evidence="8">MFS general substrate transporter</fullName>
    </submittedName>
</protein>
<feature type="transmembrane region" description="Helical" evidence="6">
    <location>
        <begin position="368"/>
        <end position="394"/>
    </location>
</feature>
<comment type="subcellular location">
    <subcellularLocation>
        <location evidence="1">Membrane</location>
        <topology evidence="1">Multi-pass membrane protein</topology>
    </subcellularLocation>
</comment>
<evidence type="ECO:0000256" key="6">
    <source>
        <dbReference type="SAM" id="Phobius"/>
    </source>
</evidence>
<keyword evidence="2" id="KW-0813">Transport</keyword>
<evidence type="ECO:0000313" key="9">
    <source>
        <dbReference type="Proteomes" id="UP000307440"/>
    </source>
</evidence>
<dbReference type="PANTHER" id="PTHR23506">
    <property type="entry name" value="GH10249P"/>
    <property type="match status" value="1"/>
</dbReference>
<evidence type="ECO:0000256" key="3">
    <source>
        <dbReference type="ARBA" id="ARBA00022692"/>
    </source>
</evidence>
<evidence type="ECO:0000256" key="2">
    <source>
        <dbReference type="ARBA" id="ARBA00022448"/>
    </source>
</evidence>
<accession>A0A5C3L1Y7</accession>
<dbReference type="OrthoDB" id="440553at2759"/>
<dbReference type="Pfam" id="PF07690">
    <property type="entry name" value="MFS_1"/>
    <property type="match status" value="1"/>
</dbReference>
<dbReference type="Gene3D" id="1.20.1250.20">
    <property type="entry name" value="MFS general substrate transporter like domains"/>
    <property type="match status" value="2"/>
</dbReference>
<keyword evidence="4 6" id="KW-1133">Transmembrane helix</keyword>
<feature type="transmembrane region" description="Helical" evidence="6">
    <location>
        <begin position="436"/>
        <end position="458"/>
    </location>
</feature>
<dbReference type="EMBL" id="ML210173">
    <property type="protein sequence ID" value="TFK26563.1"/>
    <property type="molecule type" value="Genomic_DNA"/>
</dbReference>
<feature type="transmembrane region" description="Helical" evidence="6">
    <location>
        <begin position="406"/>
        <end position="424"/>
    </location>
</feature>
<gene>
    <name evidence="8" type="ORF">FA15DRAFT_667255</name>
</gene>
<dbReference type="InterPro" id="IPR020846">
    <property type="entry name" value="MFS_dom"/>
</dbReference>
<dbReference type="PANTHER" id="PTHR23506:SF23">
    <property type="entry name" value="GH10249P"/>
    <property type="match status" value="1"/>
</dbReference>
<keyword evidence="3 6" id="KW-0812">Transmembrane</keyword>
<dbReference type="InterPro" id="IPR050930">
    <property type="entry name" value="MFS_Vesicular_Transporter"/>
</dbReference>
<evidence type="ECO:0000256" key="4">
    <source>
        <dbReference type="ARBA" id="ARBA00022989"/>
    </source>
</evidence>
<feature type="domain" description="Major facilitator superfamily (MFS) profile" evidence="7">
    <location>
        <begin position="26"/>
        <end position="462"/>
    </location>
</feature>
<dbReference type="GO" id="GO:0016020">
    <property type="term" value="C:membrane"/>
    <property type="evidence" value="ECO:0007669"/>
    <property type="project" value="UniProtKB-SubCell"/>
</dbReference>
<dbReference type="InterPro" id="IPR036259">
    <property type="entry name" value="MFS_trans_sf"/>
</dbReference>
<feature type="transmembrane region" description="Helical" evidence="6">
    <location>
        <begin position="94"/>
        <end position="110"/>
    </location>
</feature>
<dbReference type="InterPro" id="IPR011701">
    <property type="entry name" value="MFS"/>
</dbReference>
<dbReference type="GO" id="GO:0022857">
    <property type="term" value="F:transmembrane transporter activity"/>
    <property type="evidence" value="ECO:0007669"/>
    <property type="project" value="InterPro"/>
</dbReference>
<evidence type="ECO:0000313" key="8">
    <source>
        <dbReference type="EMBL" id="TFK26563.1"/>
    </source>
</evidence>
<sequence length="473" mass="50550">MAKEEGIPGSGHKPIGLRWRASVWFTTLVVGSGIAIDLLVYSIIIPVIPFQLELIGYSDVSALSGWLLFAFSGGLLISTFPIAHVSEKYNDRRWLLIIGFIILIGSLVMMMEAPNYAVMCVARVLQGIGSSFLWVVGLALLADAVPEQLIGQQLGLAMMGMPLGMTLGPPLGGALYSRFGFRGPFVFGIVVSAVDLCGRILVIERKDSVQWGFDPHVLPSKGTKEATNFDDPESKERPAAGIDKVSDLSLSTLEPKEDGPIRKVSLVKTIWTLCKNRRALAAFLVTLVYGVLLSSMEPSVPVHLKEAWGLDSKSVGLVFIAAVVPTLISAPISGYITDKKGGEWVTLPSLLISIPWTGVLIIQGKLALFVVCFGILNFFLSGVVAPVTAELAIVSRNSPGIGYAHVYSAFNVAYGVGTTIGPVIGGQMYDRLPDGWDAVCILGISFLAAGSVVGFAFVGETPLLKRMVAVVKE</sequence>
<dbReference type="SUPFAM" id="SSF103473">
    <property type="entry name" value="MFS general substrate transporter"/>
    <property type="match status" value="1"/>
</dbReference>
<feature type="transmembrane region" description="Helical" evidence="6">
    <location>
        <begin position="154"/>
        <end position="177"/>
    </location>
</feature>
<proteinExistence type="predicted"/>
<feature type="transmembrane region" description="Helical" evidence="6">
    <location>
        <begin position="183"/>
        <end position="202"/>
    </location>
</feature>
<dbReference type="CDD" id="cd17325">
    <property type="entry name" value="MFS_MdtG_SLC18_like"/>
    <property type="match status" value="1"/>
</dbReference>
<dbReference type="Proteomes" id="UP000307440">
    <property type="component" value="Unassembled WGS sequence"/>
</dbReference>
<keyword evidence="9" id="KW-1185">Reference proteome</keyword>
<keyword evidence="5 6" id="KW-0472">Membrane</keyword>
<evidence type="ECO:0000256" key="1">
    <source>
        <dbReference type="ARBA" id="ARBA00004141"/>
    </source>
</evidence>
<feature type="transmembrane region" description="Helical" evidence="6">
    <location>
        <begin position="116"/>
        <end position="142"/>
    </location>
</feature>
<name>A0A5C3L1Y7_COPMA</name>
<reference evidence="8 9" key="1">
    <citation type="journal article" date="2019" name="Nat. Ecol. Evol.">
        <title>Megaphylogeny resolves global patterns of mushroom evolution.</title>
        <authorList>
            <person name="Varga T."/>
            <person name="Krizsan K."/>
            <person name="Foldi C."/>
            <person name="Dima B."/>
            <person name="Sanchez-Garcia M."/>
            <person name="Sanchez-Ramirez S."/>
            <person name="Szollosi G.J."/>
            <person name="Szarkandi J.G."/>
            <person name="Papp V."/>
            <person name="Albert L."/>
            <person name="Andreopoulos W."/>
            <person name="Angelini C."/>
            <person name="Antonin V."/>
            <person name="Barry K.W."/>
            <person name="Bougher N.L."/>
            <person name="Buchanan P."/>
            <person name="Buyck B."/>
            <person name="Bense V."/>
            <person name="Catcheside P."/>
            <person name="Chovatia M."/>
            <person name="Cooper J."/>
            <person name="Damon W."/>
            <person name="Desjardin D."/>
            <person name="Finy P."/>
            <person name="Geml J."/>
            <person name="Haridas S."/>
            <person name="Hughes K."/>
            <person name="Justo A."/>
            <person name="Karasinski D."/>
            <person name="Kautmanova I."/>
            <person name="Kiss B."/>
            <person name="Kocsube S."/>
            <person name="Kotiranta H."/>
            <person name="LaButti K.M."/>
            <person name="Lechner B.E."/>
            <person name="Liimatainen K."/>
            <person name="Lipzen A."/>
            <person name="Lukacs Z."/>
            <person name="Mihaltcheva S."/>
            <person name="Morgado L.N."/>
            <person name="Niskanen T."/>
            <person name="Noordeloos M.E."/>
            <person name="Ohm R.A."/>
            <person name="Ortiz-Santana B."/>
            <person name="Ovrebo C."/>
            <person name="Racz N."/>
            <person name="Riley R."/>
            <person name="Savchenko A."/>
            <person name="Shiryaev A."/>
            <person name="Soop K."/>
            <person name="Spirin V."/>
            <person name="Szebenyi C."/>
            <person name="Tomsovsky M."/>
            <person name="Tulloss R.E."/>
            <person name="Uehling J."/>
            <person name="Grigoriev I.V."/>
            <person name="Vagvolgyi C."/>
            <person name="Papp T."/>
            <person name="Martin F.M."/>
            <person name="Miettinen O."/>
            <person name="Hibbett D.S."/>
            <person name="Nagy L.G."/>
        </authorList>
    </citation>
    <scope>NUCLEOTIDE SEQUENCE [LARGE SCALE GENOMIC DNA]</scope>
    <source>
        <strain evidence="8 9">CBS 121175</strain>
    </source>
</reference>
<evidence type="ECO:0000259" key="7">
    <source>
        <dbReference type="PROSITE" id="PS50850"/>
    </source>
</evidence>
<feature type="transmembrane region" description="Helical" evidence="6">
    <location>
        <begin position="279"/>
        <end position="296"/>
    </location>
</feature>